<evidence type="ECO:0000313" key="3">
    <source>
        <dbReference type="Proteomes" id="UP000179686"/>
    </source>
</evidence>
<gene>
    <name evidence="2" type="ORF">A3J61_02265</name>
</gene>
<dbReference type="Proteomes" id="UP000179686">
    <property type="component" value="Unassembled WGS sequence"/>
</dbReference>
<keyword evidence="1" id="KW-0812">Transmembrane</keyword>
<proteinExistence type="predicted"/>
<keyword evidence="1" id="KW-1133">Transmembrane helix</keyword>
<feature type="transmembrane region" description="Helical" evidence="1">
    <location>
        <begin position="32"/>
        <end position="51"/>
    </location>
</feature>
<evidence type="ECO:0000313" key="2">
    <source>
        <dbReference type="EMBL" id="OGI71804.1"/>
    </source>
</evidence>
<reference evidence="2 3" key="1">
    <citation type="journal article" date="2016" name="Nat. Commun.">
        <title>Thousands of microbial genomes shed light on interconnected biogeochemical processes in an aquifer system.</title>
        <authorList>
            <person name="Anantharaman K."/>
            <person name="Brown C.T."/>
            <person name="Hug L.A."/>
            <person name="Sharon I."/>
            <person name="Castelle C.J."/>
            <person name="Probst A.J."/>
            <person name="Thomas B.C."/>
            <person name="Singh A."/>
            <person name="Wilkins M.J."/>
            <person name="Karaoz U."/>
            <person name="Brodie E.L."/>
            <person name="Williams K.H."/>
            <person name="Hubbard S.S."/>
            <person name="Banfield J.F."/>
        </authorList>
    </citation>
    <scope>NUCLEOTIDE SEQUENCE [LARGE SCALE GENOMIC DNA]</scope>
</reference>
<keyword evidence="1" id="KW-0472">Membrane</keyword>
<protein>
    <submittedName>
        <fullName evidence="2">Uncharacterized protein</fullName>
    </submittedName>
</protein>
<name>A0A1F6VQB2_9BACT</name>
<organism evidence="2 3">
    <name type="scientific">Candidatus Nomurabacteria bacterium RIFCSPHIGHO2_02_FULL_38_15</name>
    <dbReference type="NCBI Taxonomy" id="1801752"/>
    <lineage>
        <taxon>Bacteria</taxon>
        <taxon>Candidatus Nomuraibacteriota</taxon>
    </lineage>
</organism>
<dbReference type="EMBL" id="MFUC01000022">
    <property type="protein sequence ID" value="OGI71804.1"/>
    <property type="molecule type" value="Genomic_DNA"/>
</dbReference>
<evidence type="ECO:0000256" key="1">
    <source>
        <dbReference type="SAM" id="Phobius"/>
    </source>
</evidence>
<dbReference type="AlphaFoldDB" id="A0A1F6VQB2"/>
<accession>A0A1F6VQB2</accession>
<sequence length="96" mass="11555">MHFDDNKKLYNEAYDHKMSYAHKNKQIHIPRYWVVVIWGLFMTFVVYVYALQSLNDLQQSNYLIDSMRINQKVKIKATMEFLPNEPEPQFVQMPAL</sequence>
<comment type="caution">
    <text evidence="2">The sequence shown here is derived from an EMBL/GenBank/DDBJ whole genome shotgun (WGS) entry which is preliminary data.</text>
</comment>